<evidence type="ECO:0000256" key="10">
    <source>
        <dbReference type="ARBA" id="ARBA00022763"/>
    </source>
</evidence>
<accession>A0A839SQ49</accession>
<feature type="site" description="Substrate discrimination" evidence="17">
    <location>
        <position position="62"/>
    </location>
</feature>
<evidence type="ECO:0000256" key="16">
    <source>
        <dbReference type="ARBA" id="ARBA00049244"/>
    </source>
</evidence>
<dbReference type="HAMAP" id="MF_01113">
    <property type="entry name" value="DNApol_IV"/>
    <property type="match status" value="1"/>
</dbReference>
<dbReference type="NCBIfam" id="NF002677">
    <property type="entry name" value="PRK02406.1"/>
    <property type="match status" value="1"/>
</dbReference>
<dbReference type="InterPro" id="IPR001126">
    <property type="entry name" value="UmuC"/>
</dbReference>
<dbReference type="RefSeq" id="WP_183415839.1">
    <property type="nucleotide sequence ID" value="NZ_JACHXA010000003.1"/>
</dbReference>
<evidence type="ECO:0000256" key="3">
    <source>
        <dbReference type="ARBA" id="ARBA00011245"/>
    </source>
</evidence>
<dbReference type="FunFam" id="3.30.1490.100:FF:000004">
    <property type="entry name" value="DNA polymerase IV"/>
    <property type="match status" value="1"/>
</dbReference>
<dbReference type="NCBIfam" id="NF002751">
    <property type="entry name" value="PRK02794.1"/>
    <property type="match status" value="1"/>
</dbReference>
<dbReference type="InterPro" id="IPR043502">
    <property type="entry name" value="DNA/RNA_pol_sf"/>
</dbReference>
<keyword evidence="6 17" id="KW-0808">Transferase</keyword>
<dbReference type="PANTHER" id="PTHR11076:SF33">
    <property type="entry name" value="DNA POLYMERASE KAPPA"/>
    <property type="match status" value="1"/>
</dbReference>
<dbReference type="GO" id="GO:0006281">
    <property type="term" value="P:DNA repair"/>
    <property type="evidence" value="ECO:0007669"/>
    <property type="project" value="UniProtKB-UniRule"/>
</dbReference>
<evidence type="ECO:0000313" key="20">
    <source>
        <dbReference type="EMBL" id="MBB3065027.1"/>
    </source>
</evidence>
<evidence type="ECO:0000256" key="17">
    <source>
        <dbReference type="HAMAP-Rule" id="MF_01113"/>
    </source>
</evidence>
<dbReference type="Proteomes" id="UP000581135">
    <property type="component" value="Unassembled WGS sequence"/>
</dbReference>
<evidence type="ECO:0000256" key="4">
    <source>
        <dbReference type="ARBA" id="ARBA00022457"/>
    </source>
</evidence>
<dbReference type="PANTHER" id="PTHR11076">
    <property type="entry name" value="DNA REPAIR POLYMERASE UMUC / TRANSFERASE FAMILY MEMBER"/>
    <property type="match status" value="1"/>
</dbReference>
<feature type="binding site" evidence="17">
    <location>
        <position position="150"/>
    </location>
    <ligand>
        <name>Mg(2+)</name>
        <dbReference type="ChEBI" id="CHEBI:18420"/>
    </ligand>
</feature>
<comment type="similarity">
    <text evidence="2 17">Belongs to the DNA polymerase type-Y family.</text>
</comment>
<evidence type="ECO:0000256" key="18">
    <source>
        <dbReference type="SAM" id="MobiDB-lite"/>
    </source>
</evidence>
<comment type="subcellular location">
    <subcellularLocation>
        <location evidence="1 17">Cytoplasm</location>
    </subcellularLocation>
</comment>
<evidence type="ECO:0000256" key="8">
    <source>
        <dbReference type="ARBA" id="ARBA00022705"/>
    </source>
</evidence>
<dbReference type="InterPro" id="IPR017961">
    <property type="entry name" value="DNA_pol_Y-fam_little_finger"/>
</dbReference>
<comment type="catalytic activity">
    <reaction evidence="16 17">
        <text>DNA(n) + a 2'-deoxyribonucleoside 5'-triphosphate = DNA(n+1) + diphosphate</text>
        <dbReference type="Rhea" id="RHEA:22508"/>
        <dbReference type="Rhea" id="RHEA-COMP:17339"/>
        <dbReference type="Rhea" id="RHEA-COMP:17340"/>
        <dbReference type="ChEBI" id="CHEBI:33019"/>
        <dbReference type="ChEBI" id="CHEBI:61560"/>
        <dbReference type="ChEBI" id="CHEBI:173112"/>
        <dbReference type="EC" id="2.7.7.7"/>
    </reaction>
</comment>
<evidence type="ECO:0000256" key="1">
    <source>
        <dbReference type="ARBA" id="ARBA00004496"/>
    </source>
</evidence>
<dbReference type="GO" id="GO:0000287">
    <property type="term" value="F:magnesium ion binding"/>
    <property type="evidence" value="ECO:0007669"/>
    <property type="project" value="UniProtKB-UniRule"/>
</dbReference>
<dbReference type="GO" id="GO:0009432">
    <property type="term" value="P:SOS response"/>
    <property type="evidence" value="ECO:0007669"/>
    <property type="project" value="TreeGrafter"/>
</dbReference>
<dbReference type="Pfam" id="PF11799">
    <property type="entry name" value="IMS_C"/>
    <property type="match status" value="1"/>
</dbReference>
<dbReference type="GO" id="GO:0003887">
    <property type="term" value="F:DNA-directed DNA polymerase activity"/>
    <property type="evidence" value="ECO:0007669"/>
    <property type="project" value="UniProtKB-UniRule"/>
</dbReference>
<evidence type="ECO:0000256" key="12">
    <source>
        <dbReference type="ARBA" id="ARBA00022932"/>
    </source>
</evidence>
<feature type="domain" description="UmuC" evidence="19">
    <location>
        <begin position="53"/>
        <end position="233"/>
    </location>
</feature>
<organism evidence="20 21">
    <name type="scientific">Limibacillus halophilus</name>
    <dbReference type="NCBI Taxonomy" id="1579333"/>
    <lineage>
        <taxon>Bacteria</taxon>
        <taxon>Pseudomonadati</taxon>
        <taxon>Pseudomonadota</taxon>
        <taxon>Alphaproteobacteria</taxon>
        <taxon>Rhodospirillales</taxon>
        <taxon>Rhodovibrionaceae</taxon>
        <taxon>Limibacillus</taxon>
    </lineage>
</organism>
<evidence type="ECO:0000259" key="19">
    <source>
        <dbReference type="PROSITE" id="PS50173"/>
    </source>
</evidence>
<keyword evidence="9 17" id="KW-0479">Metal-binding</keyword>
<keyword evidence="14 17" id="KW-0234">DNA repair</keyword>
<evidence type="ECO:0000256" key="6">
    <source>
        <dbReference type="ARBA" id="ARBA00022679"/>
    </source>
</evidence>
<evidence type="ECO:0000256" key="14">
    <source>
        <dbReference type="ARBA" id="ARBA00023204"/>
    </source>
</evidence>
<dbReference type="InterPro" id="IPR022880">
    <property type="entry name" value="DNApol_IV"/>
</dbReference>
<sequence>MAIVVEQTAPTTLCRDCGWLSGTSQTADAPADRCPKCRGHRLLSHSEIASLSIAHIDCDAFYASVEKRDNPDLRDKPVIVGGGHRGVVSAACYVARLYGVRSAMPMFKALKACPDAVVIRPDMNKYRSVGRQIRELMEELTPLVEPLSIDEAFLDLTGTERLHGGPPARSLALLIKRIEERFSLTASVGLSYNKFLAKVASDLDKPRGFAIIGKAEAKRFLADKPVGMIWGVGKALQATLARDGIANIKDLLAYEEAVLVGRYGAIGRRLYSFSRGEDQRKVTPDSPTKSISAETTFDEDIGDLALLRGHLWPLCEKVARRLKAQGLAGGTVVLKLKTGSFKLITRSHRLDGSTRLAEVLYREALYILTKECDGRVFRLIGVGVSELEPLSHADQGSLIDPDRPRLIRLEDALDRLRDKLGPDAIAKGRGFKPMPPRKPLKKSE</sequence>
<gene>
    <name evidence="17" type="primary">dinB</name>
    <name evidence="20" type="ORF">FHR98_001306</name>
</gene>
<proteinExistence type="inferred from homology"/>
<dbReference type="FunFam" id="3.40.1170.60:FF:000001">
    <property type="entry name" value="DNA polymerase IV"/>
    <property type="match status" value="1"/>
</dbReference>
<name>A0A839SQ49_9PROT</name>
<keyword evidence="10 17" id="KW-0227">DNA damage</keyword>
<dbReference type="AlphaFoldDB" id="A0A839SQ49"/>
<keyword evidence="4 17" id="KW-0515">Mutator protein</keyword>
<keyword evidence="21" id="KW-1185">Reference proteome</keyword>
<dbReference type="InterPro" id="IPR043128">
    <property type="entry name" value="Rev_trsase/Diguanyl_cyclase"/>
</dbReference>
<dbReference type="Pfam" id="PF00817">
    <property type="entry name" value="IMS"/>
    <property type="match status" value="1"/>
</dbReference>
<evidence type="ECO:0000256" key="9">
    <source>
        <dbReference type="ARBA" id="ARBA00022723"/>
    </source>
</evidence>
<dbReference type="InterPro" id="IPR050116">
    <property type="entry name" value="DNA_polymerase-Y"/>
</dbReference>
<evidence type="ECO:0000256" key="5">
    <source>
        <dbReference type="ARBA" id="ARBA00022490"/>
    </source>
</evidence>
<dbReference type="SUPFAM" id="SSF56672">
    <property type="entry name" value="DNA/RNA polymerases"/>
    <property type="match status" value="1"/>
</dbReference>
<dbReference type="GO" id="GO:0003684">
    <property type="term" value="F:damaged DNA binding"/>
    <property type="evidence" value="ECO:0007669"/>
    <property type="project" value="InterPro"/>
</dbReference>
<comment type="function">
    <text evidence="15 17">Poorly processive, error-prone DNA polymerase involved in untargeted mutagenesis. Copies undamaged DNA at stalled replication forks, which arise in vivo from mismatched or misaligned primer ends. These misaligned primers can be extended by PolIV. Exhibits no 3'-5' exonuclease (proofreading) activity. May be involved in translesional synthesis, in conjunction with the beta clamp from PolIII.</text>
</comment>
<protein>
    <recommendedName>
        <fullName evidence="17">DNA polymerase IV</fullName>
        <shortName evidence="17">Pol IV</shortName>
        <ecNumber evidence="17">2.7.7.7</ecNumber>
    </recommendedName>
</protein>
<dbReference type="Gene3D" id="3.40.1170.60">
    <property type="match status" value="1"/>
</dbReference>
<dbReference type="SUPFAM" id="SSF100879">
    <property type="entry name" value="Lesion bypass DNA polymerase (Y-family), little finger domain"/>
    <property type="match status" value="1"/>
</dbReference>
<keyword evidence="12 17" id="KW-0239">DNA-directed DNA polymerase</keyword>
<dbReference type="Gene3D" id="3.30.70.270">
    <property type="match status" value="1"/>
</dbReference>
<evidence type="ECO:0000256" key="11">
    <source>
        <dbReference type="ARBA" id="ARBA00022842"/>
    </source>
</evidence>
<comment type="subunit">
    <text evidence="3 17">Monomer.</text>
</comment>
<dbReference type="GO" id="GO:0005829">
    <property type="term" value="C:cytosol"/>
    <property type="evidence" value="ECO:0007669"/>
    <property type="project" value="TreeGrafter"/>
</dbReference>
<keyword evidence="5 17" id="KW-0963">Cytoplasm</keyword>
<evidence type="ECO:0000256" key="15">
    <source>
        <dbReference type="ARBA" id="ARBA00025589"/>
    </source>
</evidence>
<dbReference type="InterPro" id="IPR036775">
    <property type="entry name" value="DNA_pol_Y-fam_lit_finger_sf"/>
</dbReference>
<dbReference type="Gene3D" id="3.30.1490.100">
    <property type="entry name" value="DNA polymerase, Y-family, little finger domain"/>
    <property type="match status" value="1"/>
</dbReference>
<keyword evidence="11 17" id="KW-0460">Magnesium</keyword>
<comment type="caution">
    <text evidence="20">The sequence shown here is derived from an EMBL/GenBank/DDBJ whole genome shotgun (WGS) entry which is preliminary data.</text>
</comment>
<keyword evidence="7 17" id="KW-0548">Nucleotidyltransferase</keyword>
<feature type="active site" evidence="17">
    <location>
        <position position="151"/>
    </location>
</feature>
<dbReference type="Gene3D" id="1.10.150.20">
    <property type="entry name" value="5' to 3' exonuclease, C-terminal subdomain"/>
    <property type="match status" value="1"/>
</dbReference>
<dbReference type="CDD" id="cd03586">
    <property type="entry name" value="PolY_Pol_IV_kappa"/>
    <property type="match status" value="1"/>
</dbReference>
<comment type="cofactor">
    <cofactor evidence="17">
        <name>Mg(2+)</name>
        <dbReference type="ChEBI" id="CHEBI:18420"/>
    </cofactor>
    <text evidence="17">Binds 2 magnesium ions per subunit.</text>
</comment>
<evidence type="ECO:0000256" key="7">
    <source>
        <dbReference type="ARBA" id="ARBA00022695"/>
    </source>
</evidence>
<evidence type="ECO:0000313" key="21">
    <source>
        <dbReference type="Proteomes" id="UP000581135"/>
    </source>
</evidence>
<feature type="region of interest" description="Disordered" evidence="18">
    <location>
        <begin position="420"/>
        <end position="444"/>
    </location>
</feature>
<evidence type="ECO:0000256" key="2">
    <source>
        <dbReference type="ARBA" id="ARBA00010945"/>
    </source>
</evidence>
<reference evidence="20 21" key="1">
    <citation type="submission" date="2020-08" db="EMBL/GenBank/DDBJ databases">
        <title>Genomic Encyclopedia of Type Strains, Phase III (KMG-III): the genomes of soil and plant-associated and newly described type strains.</title>
        <authorList>
            <person name="Whitman W."/>
        </authorList>
    </citation>
    <scope>NUCLEOTIDE SEQUENCE [LARGE SCALE GENOMIC DNA]</scope>
    <source>
        <strain evidence="20 21">CECT 8803</strain>
    </source>
</reference>
<dbReference type="GO" id="GO:0006261">
    <property type="term" value="P:DNA-templated DNA replication"/>
    <property type="evidence" value="ECO:0007669"/>
    <property type="project" value="UniProtKB-UniRule"/>
</dbReference>
<feature type="binding site" evidence="17">
    <location>
        <position position="57"/>
    </location>
    <ligand>
        <name>Mg(2+)</name>
        <dbReference type="ChEBI" id="CHEBI:18420"/>
    </ligand>
</feature>
<dbReference type="EMBL" id="JACHXA010000003">
    <property type="protein sequence ID" value="MBB3065027.1"/>
    <property type="molecule type" value="Genomic_DNA"/>
</dbReference>
<evidence type="ECO:0000256" key="13">
    <source>
        <dbReference type="ARBA" id="ARBA00023125"/>
    </source>
</evidence>
<keyword evidence="13 17" id="KW-0238">DNA-binding</keyword>
<dbReference type="EC" id="2.7.7.7" evidence="17"/>
<keyword evidence="8 17" id="KW-0235">DNA replication</keyword>
<dbReference type="GO" id="GO:0042276">
    <property type="term" value="P:error-prone translesion synthesis"/>
    <property type="evidence" value="ECO:0007669"/>
    <property type="project" value="TreeGrafter"/>
</dbReference>
<dbReference type="PROSITE" id="PS50173">
    <property type="entry name" value="UMUC"/>
    <property type="match status" value="1"/>
</dbReference>